<dbReference type="Proteomes" id="UP001482620">
    <property type="component" value="Unassembled WGS sequence"/>
</dbReference>
<gene>
    <name evidence="2" type="ORF">ILYODFUR_039235</name>
</gene>
<evidence type="ECO:0000313" key="3">
    <source>
        <dbReference type="Proteomes" id="UP001482620"/>
    </source>
</evidence>
<organism evidence="2 3">
    <name type="scientific">Ilyodon furcidens</name>
    <name type="common">goldbreast splitfin</name>
    <dbReference type="NCBI Taxonomy" id="33524"/>
    <lineage>
        <taxon>Eukaryota</taxon>
        <taxon>Metazoa</taxon>
        <taxon>Chordata</taxon>
        <taxon>Craniata</taxon>
        <taxon>Vertebrata</taxon>
        <taxon>Euteleostomi</taxon>
        <taxon>Actinopterygii</taxon>
        <taxon>Neopterygii</taxon>
        <taxon>Teleostei</taxon>
        <taxon>Neoteleostei</taxon>
        <taxon>Acanthomorphata</taxon>
        <taxon>Ovalentaria</taxon>
        <taxon>Atherinomorphae</taxon>
        <taxon>Cyprinodontiformes</taxon>
        <taxon>Goodeidae</taxon>
        <taxon>Ilyodon</taxon>
    </lineage>
</organism>
<dbReference type="EMBL" id="JAHRIQ010115783">
    <property type="protein sequence ID" value="MEQ2257859.1"/>
    <property type="molecule type" value="Genomic_DNA"/>
</dbReference>
<reference evidence="2 3" key="1">
    <citation type="submission" date="2021-06" db="EMBL/GenBank/DDBJ databases">
        <authorList>
            <person name="Palmer J.M."/>
        </authorList>
    </citation>
    <scope>NUCLEOTIDE SEQUENCE [LARGE SCALE GENOMIC DNA]</scope>
    <source>
        <strain evidence="3">if_2019</strain>
        <tissue evidence="2">Muscle</tissue>
    </source>
</reference>
<protein>
    <submittedName>
        <fullName evidence="2">Uncharacterized protein</fullName>
    </submittedName>
</protein>
<feature type="compositionally biased region" description="Basic and acidic residues" evidence="1">
    <location>
        <begin position="48"/>
        <end position="58"/>
    </location>
</feature>
<name>A0ABV0VL86_9TELE</name>
<feature type="region of interest" description="Disordered" evidence="1">
    <location>
        <begin position="1"/>
        <end position="87"/>
    </location>
</feature>
<evidence type="ECO:0000256" key="1">
    <source>
        <dbReference type="SAM" id="MobiDB-lite"/>
    </source>
</evidence>
<feature type="compositionally biased region" description="Polar residues" evidence="1">
    <location>
        <begin position="65"/>
        <end position="87"/>
    </location>
</feature>
<sequence length="87" mass="9429">MSVDSGSDTEEEVDSTERDAVTSFSRSPGQFRVTRRSTTEVGQNKDLPSAKERPDDKVPVAIEDSGNSNTTKGSFSSSFEIINGQKL</sequence>
<accession>A0ABV0VL86</accession>
<keyword evidence="3" id="KW-1185">Reference proteome</keyword>
<evidence type="ECO:0000313" key="2">
    <source>
        <dbReference type="EMBL" id="MEQ2257859.1"/>
    </source>
</evidence>
<comment type="caution">
    <text evidence="2">The sequence shown here is derived from an EMBL/GenBank/DDBJ whole genome shotgun (WGS) entry which is preliminary data.</text>
</comment>
<proteinExistence type="predicted"/>